<dbReference type="AlphaFoldDB" id="A2FK89"/>
<evidence type="ECO:0000313" key="3">
    <source>
        <dbReference type="Proteomes" id="UP000001542"/>
    </source>
</evidence>
<dbReference type="SMR" id="A2FK89"/>
<keyword evidence="1" id="KW-0732">Signal</keyword>
<reference evidence="2" key="1">
    <citation type="submission" date="2006-10" db="EMBL/GenBank/DDBJ databases">
        <authorList>
            <person name="Amadeo P."/>
            <person name="Zhao Q."/>
            <person name="Wortman J."/>
            <person name="Fraser-Liggett C."/>
            <person name="Carlton J."/>
        </authorList>
    </citation>
    <scope>NUCLEOTIDE SEQUENCE</scope>
    <source>
        <strain evidence="2">G3</strain>
    </source>
</reference>
<protein>
    <submittedName>
        <fullName evidence="2">Uncharacterized protein</fullName>
    </submittedName>
</protein>
<feature type="chain" id="PRO_5002643512" evidence="1">
    <location>
        <begin position="17"/>
        <end position="288"/>
    </location>
</feature>
<dbReference type="EMBL" id="DS113844">
    <property type="protein sequence ID" value="EAX94666.1"/>
    <property type="molecule type" value="Genomic_DNA"/>
</dbReference>
<accession>A2FK89</accession>
<evidence type="ECO:0000256" key="1">
    <source>
        <dbReference type="SAM" id="SignalP"/>
    </source>
</evidence>
<proteinExistence type="predicted"/>
<dbReference type="VEuPathDB" id="TrichDB:TVAGG3_0715210"/>
<dbReference type="VEuPathDB" id="TrichDB:TVAG_335020"/>
<reference evidence="2" key="2">
    <citation type="journal article" date="2007" name="Science">
        <title>Draft genome sequence of the sexually transmitted pathogen Trichomonas vaginalis.</title>
        <authorList>
            <person name="Carlton J.M."/>
            <person name="Hirt R.P."/>
            <person name="Silva J.C."/>
            <person name="Delcher A.L."/>
            <person name="Schatz M."/>
            <person name="Zhao Q."/>
            <person name="Wortman J.R."/>
            <person name="Bidwell S.L."/>
            <person name="Alsmark U.C.M."/>
            <person name="Besteiro S."/>
            <person name="Sicheritz-Ponten T."/>
            <person name="Noel C.J."/>
            <person name="Dacks J.B."/>
            <person name="Foster P.G."/>
            <person name="Simillion C."/>
            <person name="Van de Peer Y."/>
            <person name="Miranda-Saavedra D."/>
            <person name="Barton G.J."/>
            <person name="Westrop G.D."/>
            <person name="Mueller S."/>
            <person name="Dessi D."/>
            <person name="Fiori P.L."/>
            <person name="Ren Q."/>
            <person name="Paulsen I."/>
            <person name="Zhang H."/>
            <person name="Bastida-Corcuera F.D."/>
            <person name="Simoes-Barbosa A."/>
            <person name="Brown M.T."/>
            <person name="Hayes R.D."/>
            <person name="Mukherjee M."/>
            <person name="Okumura C.Y."/>
            <person name="Schneider R."/>
            <person name="Smith A.J."/>
            <person name="Vanacova S."/>
            <person name="Villalvazo M."/>
            <person name="Haas B.J."/>
            <person name="Pertea M."/>
            <person name="Feldblyum T.V."/>
            <person name="Utterback T.R."/>
            <person name="Shu C.L."/>
            <person name="Osoegawa K."/>
            <person name="de Jong P.J."/>
            <person name="Hrdy I."/>
            <person name="Horvathova L."/>
            <person name="Zubacova Z."/>
            <person name="Dolezal P."/>
            <person name="Malik S.B."/>
            <person name="Logsdon J.M. Jr."/>
            <person name="Henze K."/>
            <person name="Gupta A."/>
            <person name="Wang C.C."/>
            <person name="Dunne R.L."/>
            <person name="Upcroft J.A."/>
            <person name="Upcroft P."/>
            <person name="White O."/>
            <person name="Salzberg S.L."/>
            <person name="Tang P."/>
            <person name="Chiu C.-H."/>
            <person name="Lee Y.-S."/>
            <person name="Embley T.M."/>
            <person name="Coombs G.H."/>
            <person name="Mottram J.C."/>
            <person name="Tachezy J."/>
            <person name="Fraser-Liggett C.M."/>
            <person name="Johnson P.J."/>
        </authorList>
    </citation>
    <scope>NUCLEOTIDE SEQUENCE [LARGE SCALE GENOMIC DNA]</scope>
    <source>
        <strain evidence="2">G3</strain>
    </source>
</reference>
<keyword evidence="3" id="KW-1185">Reference proteome</keyword>
<name>A2FK89_TRIV3</name>
<organism evidence="2 3">
    <name type="scientific">Trichomonas vaginalis (strain ATCC PRA-98 / G3)</name>
    <dbReference type="NCBI Taxonomy" id="412133"/>
    <lineage>
        <taxon>Eukaryota</taxon>
        <taxon>Metamonada</taxon>
        <taxon>Parabasalia</taxon>
        <taxon>Trichomonadida</taxon>
        <taxon>Trichomonadidae</taxon>
        <taxon>Trichomonas</taxon>
    </lineage>
</organism>
<gene>
    <name evidence="2" type="ORF">TVAG_335020</name>
</gene>
<evidence type="ECO:0000313" key="2">
    <source>
        <dbReference type="EMBL" id="EAX94666.1"/>
    </source>
</evidence>
<feature type="signal peptide" evidence="1">
    <location>
        <begin position="1"/>
        <end position="16"/>
    </location>
</feature>
<dbReference type="Proteomes" id="UP000001542">
    <property type="component" value="Unassembled WGS sequence"/>
</dbReference>
<dbReference type="RefSeq" id="XP_001307596.1">
    <property type="nucleotide sequence ID" value="XM_001307595.1"/>
</dbReference>
<dbReference type="InParanoid" id="A2FK89"/>
<sequence length="288" mass="32482">MKLILFIIIQILNVFAFIAKPFRIEYKQSPPIGNIKSFYPNIRNSNDNDHNDPKIISTDNSNHENNVADHGNEQNHENQTINNPIPANTPAPVYTPTPTPITKPTRTPKPVPTPKLNIEERIQHAAAQFLAAKEDLSNNKINILASIKKIKGKLTPQRKAILSKISLLDYPLEYKATCSQIKGLCYCNKTGFDIQFAEKQIVKRIDFAPFLRSQCSPINFTVEVTAAKEKYFFNAKLEPDVEDIQQVVLPFAIECNKISIHNVQTDPRSSDACFSSFVVQGPVYYQAI</sequence>
<dbReference type="KEGG" id="tva:4752411"/>